<reference evidence="9 10" key="1">
    <citation type="submission" date="2018-11" db="EMBL/GenBank/DDBJ databases">
        <authorList>
            <consortium name="Pathogen Informatics"/>
        </authorList>
    </citation>
    <scope>NUCLEOTIDE SEQUENCE [LARGE SCALE GENOMIC DNA]</scope>
</reference>
<dbReference type="GO" id="GO:0005634">
    <property type="term" value="C:nucleus"/>
    <property type="evidence" value="ECO:0007669"/>
    <property type="project" value="UniProtKB-SubCell"/>
</dbReference>
<dbReference type="AlphaFoldDB" id="A0A3P6T212"/>
<dbReference type="PANTHER" id="PTHR11211:SF40">
    <property type="entry name" value="MIRROR, ISOFORM C"/>
    <property type="match status" value="1"/>
</dbReference>
<comment type="subcellular location">
    <subcellularLocation>
        <location evidence="1 6">Nucleus</location>
    </subcellularLocation>
</comment>
<dbReference type="SUPFAM" id="SSF46689">
    <property type="entry name" value="Homeodomain-like"/>
    <property type="match status" value="1"/>
</dbReference>
<dbReference type="EMBL" id="UYRU01042251">
    <property type="protein sequence ID" value="VDK73920.1"/>
    <property type="molecule type" value="Genomic_DNA"/>
</dbReference>
<evidence type="ECO:0000256" key="3">
    <source>
        <dbReference type="ARBA" id="ARBA00023125"/>
    </source>
</evidence>
<dbReference type="PANTHER" id="PTHR11211">
    <property type="entry name" value="IROQUOIS-CLASS HOMEODOMAIN PROTEIN IRX"/>
    <property type="match status" value="1"/>
</dbReference>
<evidence type="ECO:0000256" key="6">
    <source>
        <dbReference type="PROSITE-ProRule" id="PRU00108"/>
    </source>
</evidence>
<feature type="region of interest" description="Disordered" evidence="7">
    <location>
        <begin position="262"/>
        <end position="325"/>
    </location>
</feature>
<evidence type="ECO:0000256" key="4">
    <source>
        <dbReference type="ARBA" id="ARBA00023155"/>
    </source>
</evidence>
<dbReference type="CDD" id="cd00086">
    <property type="entry name" value="homeodomain"/>
    <property type="match status" value="1"/>
</dbReference>
<feature type="compositionally biased region" description="Polar residues" evidence="7">
    <location>
        <begin position="7"/>
        <end position="24"/>
    </location>
</feature>
<feature type="domain" description="Homeobox" evidence="8">
    <location>
        <begin position="151"/>
        <end position="214"/>
    </location>
</feature>
<dbReference type="Proteomes" id="UP000281553">
    <property type="component" value="Unassembled WGS sequence"/>
</dbReference>
<protein>
    <recommendedName>
        <fullName evidence="8">Homeobox domain-containing protein</fullName>
    </recommendedName>
</protein>
<evidence type="ECO:0000256" key="5">
    <source>
        <dbReference type="ARBA" id="ARBA00023242"/>
    </source>
</evidence>
<evidence type="ECO:0000256" key="1">
    <source>
        <dbReference type="ARBA" id="ARBA00004123"/>
    </source>
</evidence>
<comment type="similarity">
    <text evidence="2">Belongs to the TALE/IRO homeobox family.</text>
</comment>
<dbReference type="PROSITE" id="PS50071">
    <property type="entry name" value="HOMEOBOX_2"/>
    <property type="match status" value="1"/>
</dbReference>
<dbReference type="SMART" id="SM00389">
    <property type="entry name" value="HOX"/>
    <property type="match status" value="1"/>
</dbReference>
<dbReference type="InterPro" id="IPR009057">
    <property type="entry name" value="Homeodomain-like_sf"/>
</dbReference>
<evidence type="ECO:0000256" key="7">
    <source>
        <dbReference type="SAM" id="MobiDB-lite"/>
    </source>
</evidence>
<dbReference type="Gene3D" id="1.10.10.60">
    <property type="entry name" value="Homeodomain-like"/>
    <property type="match status" value="1"/>
</dbReference>
<name>A0A3P6T212_DIBLA</name>
<dbReference type="GO" id="GO:0000978">
    <property type="term" value="F:RNA polymerase II cis-regulatory region sequence-specific DNA binding"/>
    <property type="evidence" value="ECO:0007669"/>
    <property type="project" value="TreeGrafter"/>
</dbReference>
<dbReference type="GO" id="GO:0048468">
    <property type="term" value="P:cell development"/>
    <property type="evidence" value="ECO:0007669"/>
    <property type="project" value="TreeGrafter"/>
</dbReference>
<keyword evidence="10" id="KW-1185">Reference proteome</keyword>
<organism evidence="9 10">
    <name type="scientific">Dibothriocephalus latus</name>
    <name type="common">Fish tapeworm</name>
    <name type="synonym">Diphyllobothrium latum</name>
    <dbReference type="NCBI Taxonomy" id="60516"/>
    <lineage>
        <taxon>Eukaryota</taxon>
        <taxon>Metazoa</taxon>
        <taxon>Spiralia</taxon>
        <taxon>Lophotrochozoa</taxon>
        <taxon>Platyhelminthes</taxon>
        <taxon>Cestoda</taxon>
        <taxon>Eucestoda</taxon>
        <taxon>Diphyllobothriidea</taxon>
        <taxon>Diphyllobothriidae</taxon>
        <taxon>Dibothriocephalus</taxon>
    </lineage>
</organism>
<keyword evidence="3 6" id="KW-0238">DNA-binding</keyword>
<evidence type="ECO:0000313" key="10">
    <source>
        <dbReference type="Proteomes" id="UP000281553"/>
    </source>
</evidence>
<keyword evidence="4 6" id="KW-0371">Homeobox</keyword>
<evidence type="ECO:0000259" key="8">
    <source>
        <dbReference type="PROSITE" id="PS50071"/>
    </source>
</evidence>
<dbReference type="PROSITE" id="PS00027">
    <property type="entry name" value="HOMEOBOX_1"/>
    <property type="match status" value="1"/>
</dbReference>
<feature type="region of interest" description="Disordered" evidence="7">
    <location>
        <begin position="1"/>
        <end position="24"/>
    </location>
</feature>
<dbReference type="InterPro" id="IPR008422">
    <property type="entry name" value="KN_HD"/>
</dbReference>
<dbReference type="GO" id="GO:0030182">
    <property type="term" value="P:neuron differentiation"/>
    <property type="evidence" value="ECO:0007669"/>
    <property type="project" value="TreeGrafter"/>
</dbReference>
<evidence type="ECO:0000313" key="9">
    <source>
        <dbReference type="EMBL" id="VDK73920.1"/>
    </source>
</evidence>
<dbReference type="GO" id="GO:0000981">
    <property type="term" value="F:DNA-binding transcription factor activity, RNA polymerase II-specific"/>
    <property type="evidence" value="ECO:0007669"/>
    <property type="project" value="InterPro"/>
</dbReference>
<evidence type="ECO:0000256" key="2">
    <source>
        <dbReference type="ARBA" id="ARBA00008446"/>
    </source>
</evidence>
<feature type="DNA-binding region" description="Homeobox" evidence="6">
    <location>
        <begin position="153"/>
        <end position="215"/>
    </location>
</feature>
<dbReference type="OrthoDB" id="5399138at2759"/>
<feature type="compositionally biased region" description="Basic and acidic residues" evidence="7">
    <location>
        <begin position="298"/>
        <end position="324"/>
    </location>
</feature>
<accession>A0A3P6T212</accession>
<dbReference type="InterPro" id="IPR001356">
    <property type="entry name" value="HD"/>
</dbReference>
<proteinExistence type="inferred from homology"/>
<sequence>MEKQLARHTTNSPQDTNDAPTSHNVQLSPLTELFYRFPITPDRLTNQPLPDCKNFISLSTKCDSSGDTYNDEMVQKYLTYLQGKKIPAAIDGLDVNCPSDITMPDEGRLSIRNIQLEGTCGVRSSNDEKELGLKRHHGEQELVEESSMQENGIKRLKKGAYRENTAVLRNWLDTHRSNPYPTKDERDMLAVLTGLSQQQVSTWFANARRRLKKQNPLIRKTNSLPATATVDMTRLLNWTQEQLRVINWFNFFTQFYHRASGGSPSEQTEGLSADFKPSTALPAPSDSHQIFGSPPEQEVARRSNSPERGTGRRSEDSGIHKETTDAPIWSVAKIALSSPRSGTGQSFRLEPSATVDNLQRRALENVNL</sequence>
<keyword evidence="5 6" id="KW-0539">Nucleus</keyword>
<dbReference type="Pfam" id="PF05920">
    <property type="entry name" value="Homeobox_KN"/>
    <property type="match status" value="1"/>
</dbReference>
<dbReference type="InterPro" id="IPR017970">
    <property type="entry name" value="Homeobox_CS"/>
</dbReference>
<gene>
    <name evidence="9" type="ORF">DILT_LOCUS2539</name>
</gene>